<feature type="transmembrane region" description="Helical" evidence="15">
    <location>
        <begin position="327"/>
        <end position="347"/>
    </location>
</feature>
<dbReference type="InterPro" id="IPR011990">
    <property type="entry name" value="TPR-like_helical_dom_sf"/>
</dbReference>
<evidence type="ECO:0000256" key="4">
    <source>
        <dbReference type="ARBA" id="ARBA00007882"/>
    </source>
</evidence>
<protein>
    <recommendedName>
        <fullName evidence="5">dolichyl-phosphate-mannose--protein mannosyltransferase</fullName>
        <ecNumber evidence="5">2.4.1.109</ecNumber>
    </recommendedName>
</protein>
<feature type="compositionally biased region" description="Low complexity" evidence="14">
    <location>
        <begin position="549"/>
        <end position="561"/>
    </location>
</feature>
<evidence type="ECO:0000256" key="7">
    <source>
        <dbReference type="ARBA" id="ARBA00022692"/>
    </source>
</evidence>
<dbReference type="AlphaFoldDB" id="A0A8J4Q0F6"/>
<dbReference type="Pfam" id="PF13181">
    <property type="entry name" value="TPR_8"/>
    <property type="match status" value="1"/>
</dbReference>
<keyword evidence="7 15" id="KW-0812">Transmembrane</keyword>
<feature type="transmembrane region" description="Helical" evidence="15">
    <location>
        <begin position="495"/>
        <end position="516"/>
    </location>
</feature>
<evidence type="ECO:0000256" key="9">
    <source>
        <dbReference type="ARBA" id="ARBA00022803"/>
    </source>
</evidence>
<gene>
    <name evidence="17" type="ORF">CYY_001239</name>
</gene>
<feature type="transmembrane region" description="Helical" evidence="15">
    <location>
        <begin position="419"/>
        <end position="442"/>
    </location>
</feature>
<dbReference type="Proteomes" id="UP000695562">
    <property type="component" value="Unassembled WGS sequence"/>
</dbReference>
<feature type="region of interest" description="Disordered" evidence="14">
    <location>
        <begin position="533"/>
        <end position="578"/>
    </location>
</feature>
<dbReference type="GO" id="GO:0005783">
    <property type="term" value="C:endoplasmic reticulum"/>
    <property type="evidence" value="ECO:0007669"/>
    <property type="project" value="UniProtKB-SubCell"/>
</dbReference>
<dbReference type="GO" id="GO:0030968">
    <property type="term" value="P:endoplasmic reticulum unfolded protein response"/>
    <property type="evidence" value="ECO:0007669"/>
    <property type="project" value="TreeGrafter"/>
</dbReference>
<feature type="transmembrane region" description="Helical" evidence="15">
    <location>
        <begin position="206"/>
        <end position="229"/>
    </location>
</feature>
<evidence type="ECO:0000256" key="10">
    <source>
        <dbReference type="ARBA" id="ARBA00022824"/>
    </source>
</evidence>
<comment type="pathway">
    <text evidence="3">Protein modification; protein glycosylation.</text>
</comment>
<feature type="domain" description="DUF1736" evidence="16">
    <location>
        <begin position="357"/>
        <end position="425"/>
    </location>
</feature>
<evidence type="ECO:0000256" key="6">
    <source>
        <dbReference type="ARBA" id="ARBA00022679"/>
    </source>
</evidence>
<feature type="compositionally biased region" description="Basic and acidic residues" evidence="14">
    <location>
        <begin position="536"/>
        <end position="548"/>
    </location>
</feature>
<dbReference type="EC" id="2.4.1.109" evidence="5"/>
<evidence type="ECO:0000256" key="2">
    <source>
        <dbReference type="ARBA" id="ARBA00004240"/>
    </source>
</evidence>
<name>A0A8J4Q0F6_9MYCE</name>
<feature type="region of interest" description="Disordered" evidence="14">
    <location>
        <begin position="595"/>
        <end position="619"/>
    </location>
</feature>
<feature type="transmembrane region" description="Helical" evidence="15">
    <location>
        <begin position="162"/>
        <end position="185"/>
    </location>
</feature>
<feature type="transmembrane region" description="Helical" evidence="15">
    <location>
        <begin position="272"/>
        <end position="291"/>
    </location>
</feature>
<dbReference type="InterPro" id="IPR052346">
    <property type="entry name" value="O-mannosyl-transferase_TMTC"/>
</dbReference>
<comment type="subcellular location">
    <subcellularLocation>
        <location evidence="2">Endoplasmic reticulum</location>
    </subcellularLocation>
    <subcellularLocation>
        <location evidence="1">Membrane</location>
        <topology evidence="1">Multi-pass membrane protein</topology>
    </subcellularLocation>
</comment>
<dbReference type="PROSITE" id="PS50293">
    <property type="entry name" value="TPR_REGION"/>
    <property type="match status" value="1"/>
</dbReference>
<keyword evidence="6" id="KW-0808">Transferase</keyword>
<feature type="transmembrane region" description="Helical" evidence="15">
    <location>
        <begin position="635"/>
        <end position="653"/>
    </location>
</feature>
<evidence type="ECO:0000256" key="1">
    <source>
        <dbReference type="ARBA" id="ARBA00004141"/>
    </source>
</evidence>
<evidence type="ECO:0000256" key="14">
    <source>
        <dbReference type="SAM" id="MobiDB-lite"/>
    </source>
</evidence>
<evidence type="ECO:0000256" key="15">
    <source>
        <dbReference type="SAM" id="Phobius"/>
    </source>
</evidence>
<dbReference type="GO" id="GO:0004169">
    <property type="term" value="F:dolichyl-phosphate-mannose-protein mannosyltransferase activity"/>
    <property type="evidence" value="ECO:0007669"/>
    <property type="project" value="UniProtKB-EC"/>
</dbReference>
<feature type="repeat" description="TPR" evidence="13">
    <location>
        <begin position="680"/>
        <end position="713"/>
    </location>
</feature>
<feature type="transmembrane region" description="Helical" evidence="15">
    <location>
        <begin position="241"/>
        <end position="260"/>
    </location>
</feature>
<dbReference type="OrthoDB" id="19588at2759"/>
<keyword evidence="9 13" id="KW-0802">TPR repeat</keyword>
<dbReference type="UniPathway" id="UPA00378"/>
<dbReference type="PANTHER" id="PTHR44227:SF3">
    <property type="entry name" value="PROTEIN O-MANNOSYL-TRANSFERASE TMTC4"/>
    <property type="match status" value="1"/>
</dbReference>
<comment type="caution">
    <text evidence="17">The sequence shown here is derived from an EMBL/GenBank/DDBJ whole genome shotgun (WGS) entry which is preliminary data.</text>
</comment>
<keyword evidence="10" id="KW-0256">Endoplasmic reticulum</keyword>
<feature type="compositionally biased region" description="Basic and acidic residues" evidence="14">
    <location>
        <begin position="563"/>
        <end position="578"/>
    </location>
</feature>
<keyword evidence="8" id="KW-0677">Repeat</keyword>
<evidence type="ECO:0000313" key="18">
    <source>
        <dbReference type="Proteomes" id="UP000695562"/>
    </source>
</evidence>
<dbReference type="Gene3D" id="1.25.40.10">
    <property type="entry name" value="Tetratricopeptide repeat domain"/>
    <property type="match status" value="2"/>
</dbReference>
<dbReference type="Pfam" id="PF08409">
    <property type="entry name" value="TMTC_DUF1736"/>
    <property type="match status" value="1"/>
</dbReference>
<feature type="transmembrane region" description="Helical" evidence="15">
    <location>
        <begin position="35"/>
        <end position="54"/>
    </location>
</feature>
<dbReference type="GO" id="GO:0016020">
    <property type="term" value="C:membrane"/>
    <property type="evidence" value="ECO:0007669"/>
    <property type="project" value="UniProtKB-SubCell"/>
</dbReference>
<comment type="similarity">
    <text evidence="4">Belongs to the TMTC family.</text>
</comment>
<keyword evidence="18" id="KW-1185">Reference proteome</keyword>
<feature type="transmembrane region" description="Helical" evidence="15">
    <location>
        <begin position="462"/>
        <end position="488"/>
    </location>
</feature>
<dbReference type="SMART" id="SM00028">
    <property type="entry name" value="TPR"/>
    <property type="match status" value="2"/>
</dbReference>
<evidence type="ECO:0000259" key="16">
    <source>
        <dbReference type="Pfam" id="PF08409"/>
    </source>
</evidence>
<organism evidence="17 18">
    <name type="scientific">Polysphondylium violaceum</name>
    <dbReference type="NCBI Taxonomy" id="133409"/>
    <lineage>
        <taxon>Eukaryota</taxon>
        <taxon>Amoebozoa</taxon>
        <taxon>Evosea</taxon>
        <taxon>Eumycetozoa</taxon>
        <taxon>Dictyostelia</taxon>
        <taxon>Dictyosteliales</taxon>
        <taxon>Dictyosteliaceae</taxon>
        <taxon>Polysphondylium</taxon>
    </lineage>
</organism>
<keyword evidence="11 15" id="KW-1133">Transmembrane helix</keyword>
<dbReference type="PROSITE" id="PS50005">
    <property type="entry name" value="TPR"/>
    <property type="match status" value="1"/>
</dbReference>
<dbReference type="InterPro" id="IPR013618">
    <property type="entry name" value="TMTC_DUF1736"/>
</dbReference>
<dbReference type="InterPro" id="IPR019734">
    <property type="entry name" value="TPR_rpt"/>
</dbReference>
<dbReference type="SUPFAM" id="SSF48452">
    <property type="entry name" value="TPR-like"/>
    <property type="match status" value="1"/>
</dbReference>
<evidence type="ECO:0000256" key="3">
    <source>
        <dbReference type="ARBA" id="ARBA00004922"/>
    </source>
</evidence>
<sequence>MKVIKDQSKASSSVGVKKDAKSRVDLEKTKSGQLIAIRLVMYCLLIFLTAFVVYSNTIEHDFTVNDQSVVVENKNVIGDQQQVDLDITESNINNNDNDNLYNIIYHQATLSLGNLLNYNYRGENISKSISDKTLFRPLTTISFRLNFLSNGLEPFIYHFWNIFLHCLNSIYVFVLSFILVTSFPTTSSNSKEITSLIPAKSKFERLSSFSIADEISCLIAGLIFAVHPIHTEAVSSVYGRSELLGTTFYILSLFTFVRGIMGGNGHLGKTMVLFLLACLSNESVFFLIVFYPLLDLLLFFSLSINSTSMFVFQVAKFSKSQWRKGMVKRVVIFFLIAILYISFRVWFTPNGSIFNSNYRELDNPIGKHPIYINRLLSNMYIHFKYLSLLLVPSQLSVDYSFNCIPLIESITDTRNIYSIATYLSLFALVLVSMMKSNLYAFVKSIREKKNKDLNISLNSVNYWILVLLSIMFMMISFLPFSNIFFYMATLISERYLYISSIGFSILISRILVLPLIGKDEVLLIQNDKIDDEYDEKDDKNNEKSKKDNSNISNNNKNIIKNRNIKEEKNKKNGKDKEENQLKELKKLIKLQDKYMNDNSSDDDNNNNSSSNNDKSKLSTNIKRINNNENSNNNSLKLFITIISLIILSSIYSIQTWNRNLDWENSLKLYSSAEKVCANSARVHFNLGMVYKDSNEYDKAILSFQKAQEIYSDYCEVELHYSLAILYKDGNYVEAIPRLKKSLDCKYTDSNVAYSALSEIYQFLTEKQPNNITLYQEWADVEQRFNPILTSTLLYEIGVIEQEVNENFESSIKYFLRSLVALKKETSQHYVDQSGGNNQIRLTQEAIDEKKKELICQNHMWIGRAFKKIENDKKAIEYLEKVVKDCKDQGIWSEAHQSLRQLKSPLKNT</sequence>
<evidence type="ECO:0000313" key="17">
    <source>
        <dbReference type="EMBL" id="KAF2077466.1"/>
    </source>
</evidence>
<dbReference type="Pfam" id="PF00515">
    <property type="entry name" value="TPR_1"/>
    <property type="match status" value="1"/>
</dbReference>
<proteinExistence type="inferred from homology"/>
<reference evidence="17" key="1">
    <citation type="submission" date="2020-01" db="EMBL/GenBank/DDBJ databases">
        <title>Development of genomics and gene disruption for Polysphondylium violaceum indicates a role for the polyketide synthase stlB in stalk morphogenesis.</title>
        <authorList>
            <person name="Narita B."/>
            <person name="Kawabe Y."/>
            <person name="Kin K."/>
            <person name="Saito T."/>
            <person name="Gibbs R."/>
            <person name="Kuspa A."/>
            <person name="Muzny D."/>
            <person name="Queller D."/>
            <person name="Richards S."/>
            <person name="Strassman J."/>
            <person name="Sucgang R."/>
            <person name="Worley K."/>
            <person name="Schaap P."/>
        </authorList>
    </citation>
    <scope>NUCLEOTIDE SEQUENCE</scope>
    <source>
        <strain evidence="17">QSvi11</strain>
    </source>
</reference>
<evidence type="ECO:0000256" key="12">
    <source>
        <dbReference type="ARBA" id="ARBA00023136"/>
    </source>
</evidence>
<evidence type="ECO:0000256" key="8">
    <source>
        <dbReference type="ARBA" id="ARBA00022737"/>
    </source>
</evidence>
<keyword evidence="12 15" id="KW-0472">Membrane</keyword>
<dbReference type="PANTHER" id="PTHR44227">
    <property type="match status" value="1"/>
</dbReference>
<evidence type="ECO:0000256" key="13">
    <source>
        <dbReference type="PROSITE-ProRule" id="PRU00339"/>
    </source>
</evidence>
<evidence type="ECO:0000256" key="5">
    <source>
        <dbReference type="ARBA" id="ARBA00012839"/>
    </source>
</evidence>
<accession>A0A8J4Q0F6</accession>
<evidence type="ECO:0000256" key="11">
    <source>
        <dbReference type="ARBA" id="ARBA00022989"/>
    </source>
</evidence>
<feature type="transmembrane region" description="Helical" evidence="15">
    <location>
        <begin position="297"/>
        <end position="315"/>
    </location>
</feature>
<dbReference type="EMBL" id="AJWJ01000028">
    <property type="protein sequence ID" value="KAF2077466.1"/>
    <property type="molecule type" value="Genomic_DNA"/>
</dbReference>